<dbReference type="InterPro" id="IPR051000">
    <property type="entry name" value="Homeobox_DNA-bind_prot"/>
</dbReference>
<keyword evidence="1 4" id="KW-0238">DNA-binding</keyword>
<dbReference type="CDD" id="cd00086">
    <property type="entry name" value="homeodomain"/>
    <property type="match status" value="1"/>
</dbReference>
<feature type="compositionally biased region" description="Low complexity" evidence="6">
    <location>
        <begin position="83"/>
        <end position="102"/>
    </location>
</feature>
<sequence length="809" mass="87999">MTEPMEVEFQSPHGELRTAFYNPHEVKRRRRTSPGQFKILERSFSDNPKPDASTRRQLAQKLSMSPRGIQVWFQNRRAKNRQTSNTANSISNNDSNSTSTDLTDVDHHSNTNNDQDALPGSPFTPTSFSDQQHEVSLNSEKRSDDDMRGSLRSPTLQRAASSRSSVSSEVSIGPGLLPTTPPPHMSDPGTFPNSRDDGLTMSNSWESQMEWKNHPSLDGKSSLSSNPPAQQPSGSNPTPNTDSPIDLSFNRNHIYPATPPGEDSKNSYSNNTLILGGQHQTQNTLQYVAPQAPANGDSGVNHQRPSTLSLMRRMSMPATIRINNIPGTSVWSAHHPNPSTEDLKHPPASASQGHIGTEMQPPQHGHATPSRSREMGTTTRVRTYPLSRRVSVHETGIYSTQSTTKSKNVFSTDVQKTSHSEAESLAAAAAARRRRRSSVGKVASALSVGPPAPVIHAVDFIGAPQAGISASTLSTSVSPGIPGFAAPTSVFQTNPVIDNITSRHSPNIPQNGATSGFDRKTMDTWMNESDIDHTPPTEGRSSDVNGTIDHVMGSLMIGPPLPSELTDGTVNQQLSGPPTPENGFGAASVPRALTPGGTEQRSDIKSGRRRSSLRSIKGRLLPGVRVQFDLQMTPADLDQPPVLDGGENSMLQQSQEQQQYVTKDVTPDQAFMQNRWLNDSLFSIPMSGTVQMNPFDTSSTTNMAANMSQITMSPLDIRGQEGGSTDTYFACLPNISMANQALDEPDQTLQTLQDPHNARRNSCPARFVEYIRRGQHIEAGLPETNSGHAPTQHDLAMLQLQQQLQQQLQ</sequence>
<organism evidence="8 9">
    <name type="scientific">Entomortierella chlamydospora</name>
    <dbReference type="NCBI Taxonomy" id="101097"/>
    <lineage>
        <taxon>Eukaryota</taxon>
        <taxon>Fungi</taxon>
        <taxon>Fungi incertae sedis</taxon>
        <taxon>Mucoromycota</taxon>
        <taxon>Mortierellomycotina</taxon>
        <taxon>Mortierellomycetes</taxon>
        <taxon>Mortierellales</taxon>
        <taxon>Mortierellaceae</taxon>
        <taxon>Entomortierella</taxon>
    </lineage>
</organism>
<feature type="compositionally biased region" description="Polar residues" evidence="6">
    <location>
        <begin position="123"/>
        <end position="138"/>
    </location>
</feature>
<dbReference type="GO" id="GO:0030154">
    <property type="term" value="P:cell differentiation"/>
    <property type="evidence" value="ECO:0007669"/>
    <property type="project" value="TreeGrafter"/>
</dbReference>
<feature type="compositionally biased region" description="Polar residues" evidence="6">
    <location>
        <begin position="219"/>
        <end position="243"/>
    </location>
</feature>
<evidence type="ECO:0000256" key="5">
    <source>
        <dbReference type="RuleBase" id="RU000682"/>
    </source>
</evidence>
<feature type="non-terminal residue" evidence="8">
    <location>
        <position position="809"/>
    </location>
</feature>
<dbReference type="GO" id="GO:0005634">
    <property type="term" value="C:nucleus"/>
    <property type="evidence" value="ECO:0007669"/>
    <property type="project" value="UniProtKB-SubCell"/>
</dbReference>
<evidence type="ECO:0000256" key="2">
    <source>
        <dbReference type="ARBA" id="ARBA00023155"/>
    </source>
</evidence>
<evidence type="ECO:0000256" key="4">
    <source>
        <dbReference type="PROSITE-ProRule" id="PRU00108"/>
    </source>
</evidence>
<feature type="region of interest" description="Disordered" evidence="6">
    <location>
        <begin position="1"/>
        <end position="271"/>
    </location>
</feature>
<evidence type="ECO:0000259" key="7">
    <source>
        <dbReference type="PROSITE" id="PS50071"/>
    </source>
</evidence>
<dbReference type="PANTHER" id="PTHR24324">
    <property type="entry name" value="HOMEOBOX PROTEIN HHEX"/>
    <property type="match status" value="1"/>
</dbReference>
<dbReference type="PANTHER" id="PTHR24324:SF9">
    <property type="entry name" value="HOMEOBOX DOMAIN-CONTAINING PROTEIN"/>
    <property type="match status" value="1"/>
</dbReference>
<feature type="compositionally biased region" description="Low complexity" evidence="6">
    <location>
        <begin position="158"/>
        <end position="178"/>
    </location>
</feature>
<comment type="caution">
    <text evidence="8">The sequence shown here is derived from an EMBL/GenBank/DDBJ whole genome shotgun (WGS) entry which is preliminary data.</text>
</comment>
<feature type="region of interest" description="Disordered" evidence="6">
    <location>
        <begin position="500"/>
        <end position="519"/>
    </location>
</feature>
<dbReference type="SMART" id="SM00389">
    <property type="entry name" value="HOX"/>
    <property type="match status" value="1"/>
</dbReference>
<dbReference type="PROSITE" id="PS00027">
    <property type="entry name" value="HOMEOBOX_1"/>
    <property type="match status" value="1"/>
</dbReference>
<evidence type="ECO:0000256" key="6">
    <source>
        <dbReference type="SAM" id="MobiDB-lite"/>
    </source>
</evidence>
<dbReference type="SUPFAM" id="SSF46689">
    <property type="entry name" value="Homeodomain-like"/>
    <property type="match status" value="1"/>
</dbReference>
<feature type="DNA-binding region" description="Homeobox" evidence="4">
    <location>
        <begin position="25"/>
        <end position="84"/>
    </location>
</feature>
<dbReference type="EMBL" id="JAAAID010002844">
    <property type="protein sequence ID" value="KAG0003526.1"/>
    <property type="molecule type" value="Genomic_DNA"/>
</dbReference>
<dbReference type="PROSITE" id="PS50071">
    <property type="entry name" value="HOMEOBOX_2"/>
    <property type="match status" value="1"/>
</dbReference>
<feature type="compositionally biased region" description="Polar residues" evidence="6">
    <location>
        <begin position="500"/>
        <end position="514"/>
    </location>
</feature>
<dbReference type="AlphaFoldDB" id="A0A9P6SUJ5"/>
<reference evidence="8" key="1">
    <citation type="journal article" date="2020" name="Fungal Divers.">
        <title>Resolving the Mortierellaceae phylogeny through synthesis of multi-gene phylogenetics and phylogenomics.</title>
        <authorList>
            <person name="Vandepol N."/>
            <person name="Liber J."/>
            <person name="Desiro A."/>
            <person name="Na H."/>
            <person name="Kennedy M."/>
            <person name="Barry K."/>
            <person name="Grigoriev I.V."/>
            <person name="Miller A.N."/>
            <person name="O'Donnell K."/>
            <person name="Stajich J.E."/>
            <person name="Bonito G."/>
        </authorList>
    </citation>
    <scope>NUCLEOTIDE SEQUENCE</scope>
    <source>
        <strain evidence="8">NRRL 2769</strain>
    </source>
</reference>
<protein>
    <recommendedName>
        <fullName evidence="7">Homeobox domain-containing protein</fullName>
    </recommendedName>
</protein>
<name>A0A9P6SUJ5_9FUNG</name>
<evidence type="ECO:0000313" key="8">
    <source>
        <dbReference type="EMBL" id="KAG0003526.1"/>
    </source>
</evidence>
<evidence type="ECO:0000313" key="9">
    <source>
        <dbReference type="Proteomes" id="UP000703661"/>
    </source>
</evidence>
<comment type="subcellular location">
    <subcellularLocation>
        <location evidence="4 5">Nucleus</location>
    </subcellularLocation>
</comment>
<dbReference type="InterPro" id="IPR009057">
    <property type="entry name" value="Homeodomain-like_sf"/>
</dbReference>
<feature type="compositionally biased region" description="Basic and acidic residues" evidence="6">
    <location>
        <begin position="39"/>
        <end position="54"/>
    </location>
</feature>
<proteinExistence type="predicted"/>
<gene>
    <name evidence="8" type="ORF">BGZ80_005784</name>
</gene>
<keyword evidence="9" id="KW-1185">Reference proteome</keyword>
<feature type="compositionally biased region" description="Polar residues" evidence="6">
    <location>
        <begin position="566"/>
        <end position="576"/>
    </location>
</feature>
<dbReference type="InterPro" id="IPR001356">
    <property type="entry name" value="HD"/>
</dbReference>
<feature type="region of interest" description="Disordered" evidence="6">
    <location>
        <begin position="335"/>
        <end position="377"/>
    </location>
</feature>
<feature type="region of interest" description="Disordered" evidence="6">
    <location>
        <begin position="635"/>
        <end position="658"/>
    </location>
</feature>
<dbReference type="GO" id="GO:0000978">
    <property type="term" value="F:RNA polymerase II cis-regulatory region sequence-specific DNA binding"/>
    <property type="evidence" value="ECO:0007669"/>
    <property type="project" value="TreeGrafter"/>
</dbReference>
<dbReference type="Proteomes" id="UP000703661">
    <property type="component" value="Unassembled WGS sequence"/>
</dbReference>
<accession>A0A9P6SUJ5</accession>
<dbReference type="Gene3D" id="1.10.10.60">
    <property type="entry name" value="Homeodomain-like"/>
    <property type="match status" value="1"/>
</dbReference>
<dbReference type="InterPro" id="IPR017970">
    <property type="entry name" value="Homeobox_CS"/>
</dbReference>
<keyword evidence="3 4" id="KW-0539">Nucleus</keyword>
<evidence type="ECO:0000256" key="3">
    <source>
        <dbReference type="ARBA" id="ARBA00023242"/>
    </source>
</evidence>
<feature type="region of interest" description="Disordered" evidence="6">
    <location>
        <begin position="561"/>
        <end position="616"/>
    </location>
</feature>
<dbReference type="GO" id="GO:0000981">
    <property type="term" value="F:DNA-binding transcription factor activity, RNA polymerase II-specific"/>
    <property type="evidence" value="ECO:0007669"/>
    <property type="project" value="InterPro"/>
</dbReference>
<keyword evidence="2 4" id="KW-0371">Homeobox</keyword>
<dbReference type="Pfam" id="PF00046">
    <property type="entry name" value="Homeodomain"/>
    <property type="match status" value="1"/>
</dbReference>
<evidence type="ECO:0000256" key="1">
    <source>
        <dbReference type="ARBA" id="ARBA00023125"/>
    </source>
</evidence>
<feature type="domain" description="Homeobox" evidence="7">
    <location>
        <begin position="23"/>
        <end position="83"/>
    </location>
</feature>
<feature type="compositionally biased region" description="Basic and acidic residues" evidence="6">
    <location>
        <begin position="139"/>
        <end position="149"/>
    </location>
</feature>